<reference evidence="1 2" key="2">
    <citation type="submission" date="2019-07" db="EMBL/GenBank/DDBJ databases">
        <authorList>
            <person name="Huang Y."/>
        </authorList>
    </citation>
    <scope>NUCLEOTIDE SEQUENCE [LARGE SCALE GENOMIC DNA]</scope>
    <source>
        <strain evidence="1 2">HY188</strain>
    </source>
</reference>
<dbReference type="Proteomes" id="UP000317344">
    <property type="component" value="Chromosome"/>
</dbReference>
<keyword evidence="2" id="KW-1185">Reference proteome</keyword>
<dbReference type="EMBL" id="CP041765">
    <property type="protein sequence ID" value="QDQ96721.1"/>
    <property type="molecule type" value="Genomic_DNA"/>
</dbReference>
<organism evidence="1 2">
    <name type="scientific">Tomitella fengzijianii</name>
    <dbReference type="NCBI Taxonomy" id="2597660"/>
    <lineage>
        <taxon>Bacteria</taxon>
        <taxon>Bacillati</taxon>
        <taxon>Actinomycetota</taxon>
        <taxon>Actinomycetes</taxon>
        <taxon>Mycobacteriales</taxon>
        <taxon>Tomitella</taxon>
    </lineage>
</organism>
<evidence type="ECO:0008006" key="3">
    <source>
        <dbReference type="Google" id="ProtNLM"/>
    </source>
</evidence>
<evidence type="ECO:0000313" key="2">
    <source>
        <dbReference type="Proteomes" id="UP000317344"/>
    </source>
</evidence>
<evidence type="ECO:0000313" key="1">
    <source>
        <dbReference type="EMBL" id="QDQ96721.1"/>
    </source>
</evidence>
<proteinExistence type="predicted"/>
<sequence length="327" mass="36160">MGRIEIIDRATGHHMGLDDRELQKRCKRGELQRIRPGVYAVPDPDSTRRERHVAAVHAAVRSLTVPAAVSHVSAAALHGMSLWDVDLARVHMTRPGHEGGHVSARRHLHMGPLGPEDITTLGGIEVTSAARTVVDVARTADLTRAVAVGDSALNKAKTTRDELDAAVDRVRGRNGARRAAAAVRMMDARSESPGETWSRLQMVACGMPVPELQRVIRSRGVALGRVDFYFEELGIVGEFDGRIKYLGRDVARPRGASGDQIVYREKRREDALRRCGLVVFRWNWDDLRATGRLRRLFEDACDIAAGMPAPRIDPPRAGDEYRLRAGR</sequence>
<dbReference type="RefSeq" id="WP_143906688.1">
    <property type="nucleotide sequence ID" value="NZ_CP041765.1"/>
</dbReference>
<dbReference type="KEGG" id="toy:FO059_04395"/>
<gene>
    <name evidence="1" type="ORF">FO059_04395</name>
</gene>
<accession>A0A516X274</accession>
<name>A0A516X274_9ACTN</name>
<protein>
    <recommendedName>
        <fullName evidence="3">Transcriptional regulator, AbiEi antitoxin, Type IV TA system</fullName>
    </recommendedName>
</protein>
<reference evidence="1 2" key="1">
    <citation type="submission" date="2019-07" db="EMBL/GenBank/DDBJ databases">
        <title>Tomitella cavernea sp. nov., an actinomycete isolated from soil.</title>
        <authorList>
            <person name="Cheng J."/>
        </authorList>
    </citation>
    <scope>NUCLEOTIDE SEQUENCE [LARGE SCALE GENOMIC DNA]</scope>
    <source>
        <strain evidence="1 2">HY188</strain>
    </source>
</reference>
<dbReference type="OrthoDB" id="5517693at2"/>
<dbReference type="AlphaFoldDB" id="A0A516X274"/>